<dbReference type="GO" id="GO:0003755">
    <property type="term" value="F:peptidyl-prolyl cis-trans isomerase activity"/>
    <property type="evidence" value="ECO:0007669"/>
    <property type="project" value="UniProtKB-KW"/>
</dbReference>
<dbReference type="Gene3D" id="1.10.4030.10">
    <property type="entry name" value="Porin chaperone SurA, peptide-binding domain"/>
    <property type="match status" value="1"/>
</dbReference>
<evidence type="ECO:0000256" key="1">
    <source>
        <dbReference type="ARBA" id="ARBA00004382"/>
    </source>
</evidence>
<dbReference type="SUPFAM" id="SSF54534">
    <property type="entry name" value="FKBP-like"/>
    <property type="match status" value="1"/>
</dbReference>
<dbReference type="InterPro" id="IPR000297">
    <property type="entry name" value="PPIase_PpiC"/>
</dbReference>
<accession>A0A0E2ZLY3</accession>
<keyword evidence="6 12" id="KW-0472">Membrane</keyword>
<keyword evidence="4 12" id="KW-0812">Transmembrane</keyword>
<gene>
    <name evidence="14" type="ORF">IB75_09405</name>
</gene>
<keyword evidence="3" id="KW-0997">Cell inner membrane</keyword>
<evidence type="ECO:0000256" key="3">
    <source>
        <dbReference type="ARBA" id="ARBA00022519"/>
    </source>
</evidence>
<dbReference type="Gene3D" id="3.10.50.40">
    <property type="match status" value="1"/>
</dbReference>
<comment type="caution">
    <text evidence="14">The sequence shown here is derived from an EMBL/GenBank/DDBJ whole genome shotgun (WGS) entry which is preliminary data.</text>
</comment>
<dbReference type="PROSITE" id="PS01096">
    <property type="entry name" value="PPIC_PPIASE_1"/>
    <property type="match status" value="1"/>
</dbReference>
<evidence type="ECO:0000313" key="14">
    <source>
        <dbReference type="EMBL" id="KFI19357.1"/>
    </source>
</evidence>
<dbReference type="PANTHER" id="PTHR47529:SF1">
    <property type="entry name" value="PERIPLASMIC CHAPERONE PPID"/>
    <property type="match status" value="1"/>
</dbReference>
<name>A0A0E2ZLY3_9GAMM</name>
<dbReference type="PROSITE" id="PS50198">
    <property type="entry name" value="PPIC_PPIASE_2"/>
    <property type="match status" value="1"/>
</dbReference>
<dbReference type="HOGENOM" id="CLU_023843_1_1_6"/>
<dbReference type="Pfam" id="PF13624">
    <property type="entry name" value="SurA_N_3"/>
    <property type="match status" value="1"/>
</dbReference>
<dbReference type="InterPro" id="IPR052029">
    <property type="entry name" value="PpiD_chaperone"/>
</dbReference>
<feature type="domain" description="PpiC" evidence="13">
    <location>
        <begin position="266"/>
        <end position="369"/>
    </location>
</feature>
<evidence type="ECO:0000256" key="10">
    <source>
        <dbReference type="ARBA" id="ARBA00042775"/>
    </source>
</evidence>
<evidence type="ECO:0000256" key="4">
    <source>
        <dbReference type="ARBA" id="ARBA00022692"/>
    </source>
</evidence>
<dbReference type="SUPFAM" id="SSF109998">
    <property type="entry name" value="Triger factor/SurA peptide-binding domain-like"/>
    <property type="match status" value="1"/>
</dbReference>
<dbReference type="Proteomes" id="UP000028839">
    <property type="component" value="Unassembled WGS sequence"/>
</dbReference>
<evidence type="ECO:0000256" key="7">
    <source>
        <dbReference type="ARBA" id="ARBA00023186"/>
    </source>
</evidence>
<evidence type="ECO:0000256" key="12">
    <source>
        <dbReference type="SAM" id="Phobius"/>
    </source>
</evidence>
<evidence type="ECO:0000256" key="9">
    <source>
        <dbReference type="ARBA" id="ARBA00040743"/>
    </source>
</evidence>
<keyword evidence="11" id="KW-0697">Rotamase</keyword>
<evidence type="ECO:0000259" key="13">
    <source>
        <dbReference type="PROSITE" id="PS50198"/>
    </source>
</evidence>
<evidence type="ECO:0000256" key="6">
    <source>
        <dbReference type="ARBA" id="ARBA00023136"/>
    </source>
</evidence>
<sequence>MLEAIRNRAQGIFAWVIVGLIAIPFTLWGINNYMLDGGEALAASVNGEEISTREFRSAFLSYTQQLRFLMGASFPEEMLDDPATKQNVIEGLVEQRLVLDTAAKLGLGMSDSSLSQVIRSNKAFQGESGQFDSQRYEAVLGSQGLTPVAYEARLRSALLSEQLVSTLRLSAFTTQQEVEAIARLQQQKREIGYSIVPSATFRDVIEVSADKVRQYYDDHPEEFRIPEQVKVHYLRLTADSLATDIPLDEQTLRDFYEESEDQYRVPERRRASHILITVPPQGDEATRQQAQEKAEAVFERLQQGEDFEEVAKEVSDDPGSAQKGGDLGFFGRGVMDPAFEEAVFSLEETGALSEPVLSKFGYHIIKLTDIEAGEVKPFEAVSEELAQRYRRQIAEEQFYEQAEILDNLTYENPFTLEVAAETLGLSIETSEPFSQNGGSGIAANPKVVAAAFSEEVLREEMNSQTIELAPNDVVVVRLDKHLLADTKPFEEVREEIEEKLTLDQAMAQAQERGETLVAHLQQGESPETVFKEGGEAVWNEKKLYARDDQEIPSEVLKMAYELPHPESPENPVFAGQPLGSGDYAVVGLYRVENGNPGKLDEKARRSLAQEMEKAHGEMVYRDFIQELKSKADIKIYTENL</sequence>
<dbReference type="AlphaFoldDB" id="A0A0E2ZLY3"/>
<keyword evidence="7" id="KW-0143">Chaperone</keyword>
<feature type="transmembrane region" description="Helical" evidence="12">
    <location>
        <begin position="12"/>
        <end position="30"/>
    </location>
</feature>
<dbReference type="InterPro" id="IPR027304">
    <property type="entry name" value="Trigger_fact/SurA_dom_sf"/>
</dbReference>
<evidence type="ECO:0000313" key="15">
    <source>
        <dbReference type="Proteomes" id="UP000028839"/>
    </source>
</evidence>
<dbReference type="PANTHER" id="PTHR47529">
    <property type="entry name" value="PEPTIDYL-PROLYL CIS-TRANS ISOMERASE D"/>
    <property type="match status" value="1"/>
</dbReference>
<dbReference type="OrthoDB" id="9812372at2"/>
<proteinExistence type="inferred from homology"/>
<keyword evidence="2" id="KW-1003">Cell membrane</keyword>
<organism evidence="14 15">
    <name type="scientific">Nitrosococcus oceani C-27</name>
    <dbReference type="NCBI Taxonomy" id="314279"/>
    <lineage>
        <taxon>Bacteria</taxon>
        <taxon>Pseudomonadati</taxon>
        <taxon>Pseudomonadota</taxon>
        <taxon>Gammaproteobacteria</taxon>
        <taxon>Chromatiales</taxon>
        <taxon>Chromatiaceae</taxon>
        <taxon>Nitrosococcus</taxon>
    </lineage>
</organism>
<evidence type="ECO:0000256" key="8">
    <source>
        <dbReference type="ARBA" id="ARBA00038408"/>
    </source>
</evidence>
<keyword evidence="11 14" id="KW-0413">Isomerase</keyword>
<dbReference type="Pfam" id="PF00639">
    <property type="entry name" value="Rotamase"/>
    <property type="match status" value="1"/>
</dbReference>
<dbReference type="GO" id="GO:0005886">
    <property type="term" value="C:plasma membrane"/>
    <property type="evidence" value="ECO:0007669"/>
    <property type="project" value="UniProtKB-SubCell"/>
</dbReference>
<dbReference type="InterPro" id="IPR046357">
    <property type="entry name" value="PPIase_dom_sf"/>
</dbReference>
<protein>
    <recommendedName>
        <fullName evidence="9">Periplasmic chaperone PpiD</fullName>
    </recommendedName>
    <alternativeName>
        <fullName evidence="10">Periplasmic folding chaperone</fullName>
    </alternativeName>
</protein>
<evidence type="ECO:0000256" key="5">
    <source>
        <dbReference type="ARBA" id="ARBA00022989"/>
    </source>
</evidence>
<keyword evidence="5 12" id="KW-1133">Transmembrane helix</keyword>
<evidence type="ECO:0000256" key="11">
    <source>
        <dbReference type="PROSITE-ProRule" id="PRU00278"/>
    </source>
</evidence>
<dbReference type="EMBL" id="JPGN01000055">
    <property type="protein sequence ID" value="KFI19357.1"/>
    <property type="molecule type" value="Genomic_DNA"/>
</dbReference>
<reference evidence="14 15" key="1">
    <citation type="submission" date="2014-07" db="EMBL/GenBank/DDBJ databases">
        <title>Comparative analysis of Nitrosococcus oceani genome inventories of strains from Pacific and Atlantic gyres.</title>
        <authorList>
            <person name="Lim C.K."/>
            <person name="Wang L."/>
            <person name="Sayavedra-Soto L.A."/>
            <person name="Klotz M.G."/>
        </authorList>
    </citation>
    <scope>NUCLEOTIDE SEQUENCE [LARGE SCALE GENOMIC DNA]</scope>
    <source>
        <strain evidence="14 15">C-27</strain>
    </source>
</reference>
<evidence type="ECO:0000256" key="2">
    <source>
        <dbReference type="ARBA" id="ARBA00022475"/>
    </source>
</evidence>
<dbReference type="InterPro" id="IPR023058">
    <property type="entry name" value="PPIase_PpiC_CS"/>
</dbReference>
<comment type="similarity">
    <text evidence="8">Belongs to the PpiD chaperone family.</text>
</comment>
<comment type="subcellular location">
    <subcellularLocation>
        <location evidence="1">Cell inner membrane</location>
        <topology evidence="1">Single-pass type II membrane protein</topology>
        <orientation evidence="1">Periplasmic side</orientation>
    </subcellularLocation>
</comment>